<evidence type="ECO:0000313" key="2">
    <source>
        <dbReference type="Proteomes" id="UP000656813"/>
    </source>
</evidence>
<keyword evidence="2" id="KW-1185">Reference proteome</keyword>
<organism evidence="1 2">
    <name type="scientific">Pullulanibacillus pueri</name>
    <dbReference type="NCBI Taxonomy" id="1437324"/>
    <lineage>
        <taxon>Bacteria</taxon>
        <taxon>Bacillati</taxon>
        <taxon>Bacillota</taxon>
        <taxon>Bacilli</taxon>
        <taxon>Bacillales</taxon>
        <taxon>Sporolactobacillaceae</taxon>
        <taxon>Pullulanibacillus</taxon>
    </lineage>
</organism>
<dbReference type="Proteomes" id="UP000656813">
    <property type="component" value="Unassembled WGS sequence"/>
</dbReference>
<comment type="caution">
    <text evidence="1">The sequence shown here is derived from an EMBL/GenBank/DDBJ whole genome shotgun (WGS) entry which is preliminary data.</text>
</comment>
<reference evidence="1" key="1">
    <citation type="journal article" date="2014" name="Int. J. Syst. Evol. Microbiol.">
        <title>Complete genome sequence of Corynebacterium casei LMG S-19264T (=DSM 44701T), isolated from a smear-ripened cheese.</title>
        <authorList>
            <consortium name="US DOE Joint Genome Institute (JGI-PGF)"/>
            <person name="Walter F."/>
            <person name="Albersmeier A."/>
            <person name="Kalinowski J."/>
            <person name="Ruckert C."/>
        </authorList>
    </citation>
    <scope>NUCLEOTIDE SEQUENCE</scope>
    <source>
        <strain evidence="1">CGMCC 1.12777</strain>
    </source>
</reference>
<name>A0A8J2ZSL8_9BACL</name>
<dbReference type="RefSeq" id="WP_188495610.1">
    <property type="nucleotide sequence ID" value="NZ_BMFV01000002.1"/>
</dbReference>
<proteinExistence type="predicted"/>
<protein>
    <submittedName>
        <fullName evidence="1">Uncharacterized protein</fullName>
    </submittedName>
</protein>
<accession>A0A8J2ZSL8</accession>
<dbReference type="AlphaFoldDB" id="A0A8J2ZSL8"/>
<gene>
    <name evidence="1" type="ORF">GCM10007096_04310</name>
</gene>
<reference evidence="1" key="2">
    <citation type="submission" date="2020-09" db="EMBL/GenBank/DDBJ databases">
        <authorList>
            <person name="Sun Q."/>
            <person name="Zhou Y."/>
        </authorList>
    </citation>
    <scope>NUCLEOTIDE SEQUENCE</scope>
    <source>
        <strain evidence="1">CGMCC 1.12777</strain>
    </source>
</reference>
<sequence length="94" mass="10514">MAKVLKEIQLGDFTITLKEDDQGQYTARLTSGSSGGLLEIEKLSDDSLRIRDLDIGSAEVLTEHLALMLVLIKADQNLTDEIHKIYKNREELKG</sequence>
<dbReference type="EMBL" id="BMFV01000002">
    <property type="protein sequence ID" value="GGH75257.1"/>
    <property type="molecule type" value="Genomic_DNA"/>
</dbReference>
<evidence type="ECO:0000313" key="1">
    <source>
        <dbReference type="EMBL" id="GGH75257.1"/>
    </source>
</evidence>